<dbReference type="AlphaFoldDB" id="A0A9D5D0Y2"/>
<keyword evidence="4" id="KW-0106">Calcium</keyword>
<sequence length="209" mass="23876">MTSLLLRVSIILHLLHTILYYLPKKIRSLLTRSWLTAKHEDECKTSPMMKNGKAPAGDRFELSRVFEMFDHDGDGKISREELHESLENLGLFISEEDLSAMIERIDVNEDGCVDMDEFGELYKTIVGDQRGREEVEEDVREAFDVFDVNGDGYISVEELRSVLASLGLRQGWTPEDFRRMIGKVDEDGDGRVSFEEFKVMMRSGGFAAL</sequence>
<dbReference type="Pfam" id="PF13499">
    <property type="entry name" value="EF-hand_7"/>
    <property type="match status" value="2"/>
</dbReference>
<dbReference type="FunFam" id="1.10.238.10:FF:000089">
    <property type="entry name" value="calmodulin-like protein 3"/>
    <property type="match status" value="1"/>
</dbReference>
<dbReference type="InterPro" id="IPR039647">
    <property type="entry name" value="EF_hand_pair_protein_CML-like"/>
</dbReference>
<accession>A0A9D5D0Y2</accession>
<dbReference type="InterPro" id="IPR002048">
    <property type="entry name" value="EF_hand_dom"/>
</dbReference>
<evidence type="ECO:0000259" key="5">
    <source>
        <dbReference type="PROSITE" id="PS50222"/>
    </source>
</evidence>
<feature type="domain" description="EF-hand" evidence="5">
    <location>
        <begin position="93"/>
        <end position="128"/>
    </location>
</feature>
<proteinExistence type="predicted"/>
<dbReference type="PANTHER" id="PTHR10891">
    <property type="entry name" value="EF-HAND CALCIUM-BINDING DOMAIN CONTAINING PROTEIN"/>
    <property type="match status" value="1"/>
</dbReference>
<comment type="caution">
    <text evidence="6">The sequence shown here is derived from an EMBL/GenBank/DDBJ whole genome shotgun (WGS) entry which is preliminary data.</text>
</comment>
<feature type="domain" description="EF-hand" evidence="5">
    <location>
        <begin position="134"/>
        <end position="169"/>
    </location>
</feature>
<reference evidence="6" key="1">
    <citation type="submission" date="2021-03" db="EMBL/GenBank/DDBJ databases">
        <authorList>
            <person name="Li Z."/>
            <person name="Yang C."/>
        </authorList>
    </citation>
    <scope>NUCLEOTIDE SEQUENCE</scope>
    <source>
        <strain evidence="6">Dzin_1.0</strain>
        <tissue evidence="6">Leaf</tissue>
    </source>
</reference>
<dbReference type="Gene3D" id="1.10.238.10">
    <property type="entry name" value="EF-hand"/>
    <property type="match status" value="2"/>
</dbReference>
<protein>
    <recommendedName>
        <fullName evidence="5">EF-hand domain-containing protein</fullName>
    </recommendedName>
</protein>
<keyword evidence="3" id="KW-0677">Repeat</keyword>
<gene>
    <name evidence="6" type="ORF">J5N97_010283</name>
</gene>
<feature type="domain" description="EF-hand" evidence="5">
    <location>
        <begin position="172"/>
        <end position="207"/>
    </location>
</feature>
<dbReference type="SMART" id="SM00054">
    <property type="entry name" value="EFh"/>
    <property type="match status" value="4"/>
</dbReference>
<evidence type="ECO:0000313" key="7">
    <source>
        <dbReference type="Proteomes" id="UP001085076"/>
    </source>
</evidence>
<dbReference type="PROSITE" id="PS00018">
    <property type="entry name" value="EF_HAND_1"/>
    <property type="match status" value="4"/>
</dbReference>
<evidence type="ECO:0000256" key="3">
    <source>
        <dbReference type="ARBA" id="ARBA00022737"/>
    </source>
</evidence>
<dbReference type="PROSITE" id="PS50222">
    <property type="entry name" value="EF_HAND_2"/>
    <property type="match status" value="4"/>
</dbReference>
<feature type="domain" description="EF-hand" evidence="5">
    <location>
        <begin position="57"/>
        <end position="92"/>
    </location>
</feature>
<keyword evidence="2" id="KW-0479">Metal-binding</keyword>
<keyword evidence="7" id="KW-1185">Reference proteome</keyword>
<evidence type="ECO:0000256" key="2">
    <source>
        <dbReference type="ARBA" id="ARBA00022723"/>
    </source>
</evidence>
<dbReference type="InterPro" id="IPR011992">
    <property type="entry name" value="EF-hand-dom_pair"/>
</dbReference>
<name>A0A9D5D0Y2_9LILI</name>
<dbReference type="InterPro" id="IPR018247">
    <property type="entry name" value="EF_Hand_1_Ca_BS"/>
</dbReference>
<dbReference type="OrthoDB" id="26525at2759"/>
<comment type="function">
    <text evidence="1">Potential calcium sensor.</text>
</comment>
<reference evidence="6" key="2">
    <citation type="journal article" date="2022" name="Hortic Res">
        <title>The genome of Dioscorea zingiberensis sheds light on the biosynthesis, origin and evolution of the medicinally important diosgenin saponins.</title>
        <authorList>
            <person name="Li Y."/>
            <person name="Tan C."/>
            <person name="Li Z."/>
            <person name="Guo J."/>
            <person name="Li S."/>
            <person name="Chen X."/>
            <person name="Wang C."/>
            <person name="Dai X."/>
            <person name="Yang H."/>
            <person name="Song W."/>
            <person name="Hou L."/>
            <person name="Xu J."/>
            <person name="Tong Z."/>
            <person name="Xu A."/>
            <person name="Yuan X."/>
            <person name="Wang W."/>
            <person name="Yang Q."/>
            <person name="Chen L."/>
            <person name="Sun Z."/>
            <person name="Wang K."/>
            <person name="Pan B."/>
            <person name="Chen J."/>
            <person name="Bao Y."/>
            <person name="Liu F."/>
            <person name="Qi X."/>
            <person name="Gang D.R."/>
            <person name="Wen J."/>
            <person name="Li J."/>
        </authorList>
    </citation>
    <scope>NUCLEOTIDE SEQUENCE</scope>
    <source>
        <strain evidence="6">Dzin_1.0</strain>
    </source>
</reference>
<dbReference type="EMBL" id="JAGGNH010000002">
    <property type="protein sequence ID" value="KAJ0982028.1"/>
    <property type="molecule type" value="Genomic_DNA"/>
</dbReference>
<dbReference type="Proteomes" id="UP001085076">
    <property type="component" value="Miscellaneous, Linkage group lg02"/>
</dbReference>
<evidence type="ECO:0000256" key="4">
    <source>
        <dbReference type="ARBA" id="ARBA00022837"/>
    </source>
</evidence>
<dbReference type="GO" id="GO:0005509">
    <property type="term" value="F:calcium ion binding"/>
    <property type="evidence" value="ECO:0007669"/>
    <property type="project" value="InterPro"/>
</dbReference>
<evidence type="ECO:0000256" key="1">
    <source>
        <dbReference type="ARBA" id="ARBA00003291"/>
    </source>
</evidence>
<evidence type="ECO:0000313" key="6">
    <source>
        <dbReference type="EMBL" id="KAJ0982028.1"/>
    </source>
</evidence>
<organism evidence="6 7">
    <name type="scientific">Dioscorea zingiberensis</name>
    <dbReference type="NCBI Taxonomy" id="325984"/>
    <lineage>
        <taxon>Eukaryota</taxon>
        <taxon>Viridiplantae</taxon>
        <taxon>Streptophyta</taxon>
        <taxon>Embryophyta</taxon>
        <taxon>Tracheophyta</taxon>
        <taxon>Spermatophyta</taxon>
        <taxon>Magnoliopsida</taxon>
        <taxon>Liliopsida</taxon>
        <taxon>Dioscoreales</taxon>
        <taxon>Dioscoreaceae</taxon>
        <taxon>Dioscorea</taxon>
    </lineage>
</organism>
<dbReference type="SUPFAM" id="SSF47473">
    <property type="entry name" value="EF-hand"/>
    <property type="match status" value="1"/>
</dbReference>